<reference evidence="11" key="1">
    <citation type="submission" date="2018-05" db="EMBL/GenBank/DDBJ databases">
        <authorList>
            <person name="Lanie J.A."/>
            <person name="Ng W.-L."/>
            <person name="Kazmierczak K.M."/>
            <person name="Andrzejewski T.M."/>
            <person name="Davidsen T.M."/>
            <person name="Wayne K.J."/>
            <person name="Tettelin H."/>
            <person name="Glass J.I."/>
            <person name="Rusch D."/>
            <person name="Podicherti R."/>
            <person name="Tsui H.-C.T."/>
            <person name="Winkler M.E."/>
        </authorList>
    </citation>
    <scope>NUCLEOTIDE SEQUENCE</scope>
</reference>
<dbReference type="Gene3D" id="2.40.170.20">
    <property type="entry name" value="TonB-dependent receptor, beta-barrel domain"/>
    <property type="match status" value="1"/>
</dbReference>
<proteinExistence type="predicted"/>
<evidence type="ECO:0000256" key="3">
    <source>
        <dbReference type="ARBA" id="ARBA00022496"/>
    </source>
</evidence>
<dbReference type="InterPro" id="IPR012910">
    <property type="entry name" value="Plug_dom"/>
</dbReference>
<dbReference type="GO" id="GO:0006826">
    <property type="term" value="P:iron ion transport"/>
    <property type="evidence" value="ECO:0007669"/>
    <property type="project" value="UniProtKB-KW"/>
</dbReference>
<comment type="subcellular location">
    <subcellularLocation>
        <location evidence="1">Cell outer membrane</location>
        <topology evidence="1">Multi-pass membrane protein</topology>
    </subcellularLocation>
</comment>
<keyword evidence="7" id="KW-0798">TonB box</keyword>
<evidence type="ECO:0000256" key="6">
    <source>
        <dbReference type="ARBA" id="ARBA00023065"/>
    </source>
</evidence>
<dbReference type="InterPro" id="IPR039426">
    <property type="entry name" value="TonB-dep_rcpt-like"/>
</dbReference>
<evidence type="ECO:0000256" key="9">
    <source>
        <dbReference type="ARBA" id="ARBA00023237"/>
    </source>
</evidence>
<dbReference type="PANTHER" id="PTHR32552:SF81">
    <property type="entry name" value="TONB-DEPENDENT OUTER MEMBRANE RECEPTOR"/>
    <property type="match status" value="1"/>
</dbReference>
<dbReference type="SUPFAM" id="SSF56935">
    <property type="entry name" value="Porins"/>
    <property type="match status" value="1"/>
</dbReference>
<keyword evidence="9" id="KW-0998">Cell outer membrane</keyword>
<organism evidence="11">
    <name type="scientific">marine metagenome</name>
    <dbReference type="NCBI Taxonomy" id="408172"/>
    <lineage>
        <taxon>unclassified sequences</taxon>
        <taxon>metagenomes</taxon>
        <taxon>ecological metagenomes</taxon>
    </lineage>
</organism>
<evidence type="ECO:0000256" key="1">
    <source>
        <dbReference type="ARBA" id="ARBA00004571"/>
    </source>
</evidence>
<keyword evidence="5" id="KW-0408">Iron</keyword>
<feature type="domain" description="TonB-dependent receptor plug" evidence="10">
    <location>
        <begin position="51"/>
        <end position="155"/>
    </location>
</feature>
<dbReference type="Pfam" id="PF07715">
    <property type="entry name" value="Plug"/>
    <property type="match status" value="1"/>
</dbReference>
<keyword evidence="8" id="KW-0472">Membrane</keyword>
<protein>
    <recommendedName>
        <fullName evidence="10">TonB-dependent receptor plug domain-containing protein</fullName>
    </recommendedName>
</protein>
<accession>A0A382CKZ2</accession>
<feature type="non-terminal residue" evidence="11">
    <location>
        <position position="280"/>
    </location>
</feature>
<dbReference type="PANTHER" id="PTHR32552">
    <property type="entry name" value="FERRICHROME IRON RECEPTOR-RELATED"/>
    <property type="match status" value="1"/>
</dbReference>
<evidence type="ECO:0000256" key="7">
    <source>
        <dbReference type="ARBA" id="ARBA00023077"/>
    </source>
</evidence>
<evidence type="ECO:0000259" key="10">
    <source>
        <dbReference type="Pfam" id="PF07715"/>
    </source>
</evidence>
<dbReference type="AlphaFoldDB" id="A0A382CKZ2"/>
<keyword evidence="4" id="KW-0812">Transmembrane</keyword>
<dbReference type="GO" id="GO:0009279">
    <property type="term" value="C:cell outer membrane"/>
    <property type="evidence" value="ECO:0007669"/>
    <property type="project" value="UniProtKB-SubCell"/>
</dbReference>
<evidence type="ECO:0000256" key="5">
    <source>
        <dbReference type="ARBA" id="ARBA00023004"/>
    </source>
</evidence>
<name>A0A382CKZ2_9ZZZZ</name>
<evidence type="ECO:0000313" key="11">
    <source>
        <dbReference type="EMBL" id="SVB26750.1"/>
    </source>
</evidence>
<evidence type="ECO:0000256" key="2">
    <source>
        <dbReference type="ARBA" id="ARBA00022448"/>
    </source>
</evidence>
<evidence type="ECO:0000256" key="4">
    <source>
        <dbReference type="ARBA" id="ARBA00022692"/>
    </source>
</evidence>
<evidence type="ECO:0000256" key="8">
    <source>
        <dbReference type="ARBA" id="ARBA00023136"/>
    </source>
</evidence>
<dbReference type="EMBL" id="UINC01035018">
    <property type="protein sequence ID" value="SVB26750.1"/>
    <property type="molecule type" value="Genomic_DNA"/>
</dbReference>
<keyword evidence="6" id="KW-0406">Ion transport</keyword>
<dbReference type="InterPro" id="IPR036942">
    <property type="entry name" value="Beta-barrel_TonB_sf"/>
</dbReference>
<sequence length="280" mass="30362">MKMLWFGRVFAVLGIFALWTPVMADDDDDDDSSTARIEEVLVYGQRVESTVSDTSIAITAMDQDFLEDMGVQGPNEMINFIPATTRTAWDIKIRGVGRNFRGLGGDPGVGTYYNGIYSPDFGIAATENALYDVARVEVLRGPQGTLYGRNSIGGVVNYVTNDPQHEEMSASVRMVFGQHGANEWAGWVTGPLTDPAKSHIGDIAYRLVFTDRNKDGAIPGVAGSQNLEDWNDRNYVLSLDWIMTDKLSIALRGNDRHSIRAGNFGNGGTGIASVGPCVGA</sequence>
<keyword evidence="3" id="KW-0410">Iron transport</keyword>
<gene>
    <name evidence="11" type="ORF">METZ01_LOCUS179604</name>
</gene>
<keyword evidence="2" id="KW-0813">Transport</keyword>
<dbReference type="PROSITE" id="PS52016">
    <property type="entry name" value="TONB_DEPENDENT_REC_3"/>
    <property type="match status" value="1"/>
</dbReference>